<evidence type="ECO:0000313" key="15">
    <source>
        <dbReference type="Proteomes" id="UP000007879"/>
    </source>
</evidence>
<reference evidence="14" key="2">
    <citation type="submission" date="2017-05" db="UniProtKB">
        <authorList>
            <consortium name="EnsemblMetazoa"/>
        </authorList>
    </citation>
    <scope>IDENTIFICATION</scope>
</reference>
<feature type="compositionally biased region" description="Basic and acidic residues" evidence="10">
    <location>
        <begin position="435"/>
        <end position="448"/>
    </location>
</feature>
<dbReference type="KEGG" id="aqu:105312461"/>
<evidence type="ECO:0000256" key="1">
    <source>
        <dbReference type="ARBA" id="ARBA00004167"/>
    </source>
</evidence>
<comment type="caution">
    <text evidence="9">Lacks conserved residue(s) required for the propagation of feature annotation.</text>
</comment>
<dbReference type="InParanoid" id="A0A1X7V1L6"/>
<dbReference type="PANTHER" id="PTHR19331">
    <property type="entry name" value="SCAVENGER RECEPTOR DOMAIN-CONTAINING"/>
    <property type="match status" value="1"/>
</dbReference>
<dbReference type="PANTHER" id="PTHR19331:SF465">
    <property type="entry name" value="EGG PEPTIDE SPERACT RECEPTOR"/>
    <property type="match status" value="1"/>
</dbReference>
<evidence type="ECO:0000256" key="9">
    <source>
        <dbReference type="PROSITE-ProRule" id="PRU00196"/>
    </source>
</evidence>
<dbReference type="InterPro" id="IPR036772">
    <property type="entry name" value="SRCR-like_dom_sf"/>
</dbReference>
<dbReference type="EnsemblMetazoa" id="Aqu2.1.33903_001">
    <property type="protein sequence ID" value="Aqu2.1.33903_001"/>
    <property type="gene ID" value="Aqu2.1.33903"/>
</dbReference>
<name>A0A1X7V1L6_AMPQE</name>
<dbReference type="AlphaFoldDB" id="A0A1X7V1L6"/>
<dbReference type="OrthoDB" id="536948at2759"/>
<feature type="domain" description="SRCR" evidence="13">
    <location>
        <begin position="275"/>
        <end position="380"/>
    </location>
</feature>
<keyword evidence="7 9" id="KW-1015">Disulfide bond</keyword>
<sequence>MREKLLFILCLLSWHSNGQEPCTQLNVLRLNSAGVFQSTLTSISGRLELCSCSSSSCVWNTVNLGGIISLWSWKNVQVACRQLGRDTGGSQLTGLGNPIVHYTSLPSRAIAPSSVPIYDFTFECDGTESNLTDCLRTPVSIVLESHFFDVFMTCSNIVSSGSIKLTGSREDHQGVVEVYQSNSNQWETVCADGVSRREARVICLSLGYENGNVTSTPRSFQGSDINDTPGIAKIQCMDSDTDISQCALTQVTAQNTDCSIAAVACTPSTAAIGTIRLSPISTSSTYQRVEMLNAGRWGTICNSSWSIEDGRVVCRSLGVTDSNKVKVPTSLRSPESLKPIWASGYMCSGSESRLFSCHISFSYGYAPDCDHSSDATLTCNNTAAVPGGGWPPEVISAVAFSVVSVLLVVIPLVYCISTDIWKKLRKRNRGGAIERQENESENNREISEQNRASSNGESSDIKSSRAPPPTYDESLLLQQLPPSYEESEETQCQFFEAAAVTSIPPALPNEEPPSYS</sequence>
<dbReference type="FunFam" id="3.10.250.10:FF:000016">
    <property type="entry name" value="Scavenger receptor cysteine-rich protein type 12"/>
    <property type="match status" value="1"/>
</dbReference>
<organism evidence="14">
    <name type="scientific">Amphimedon queenslandica</name>
    <name type="common">Sponge</name>
    <dbReference type="NCBI Taxonomy" id="400682"/>
    <lineage>
        <taxon>Eukaryota</taxon>
        <taxon>Metazoa</taxon>
        <taxon>Porifera</taxon>
        <taxon>Demospongiae</taxon>
        <taxon>Heteroscleromorpha</taxon>
        <taxon>Haplosclerida</taxon>
        <taxon>Niphatidae</taxon>
        <taxon>Amphimedon</taxon>
    </lineage>
</organism>
<proteinExistence type="predicted"/>
<feature type="signal peptide" evidence="12">
    <location>
        <begin position="1"/>
        <end position="18"/>
    </location>
</feature>
<feature type="disulfide bond" evidence="9">
    <location>
        <begin position="236"/>
        <end position="246"/>
    </location>
</feature>
<evidence type="ECO:0000256" key="7">
    <source>
        <dbReference type="ARBA" id="ARBA00023157"/>
    </source>
</evidence>
<dbReference type="PROSITE" id="PS50287">
    <property type="entry name" value="SRCR_2"/>
    <property type="match status" value="3"/>
</dbReference>
<evidence type="ECO:0000256" key="12">
    <source>
        <dbReference type="SAM" id="SignalP"/>
    </source>
</evidence>
<dbReference type="SMART" id="SM00202">
    <property type="entry name" value="SR"/>
    <property type="match status" value="3"/>
</dbReference>
<keyword evidence="2 11" id="KW-0812">Transmembrane</keyword>
<dbReference type="PRINTS" id="PR00258">
    <property type="entry name" value="SPERACTRCPTR"/>
</dbReference>
<feature type="disulfide bond" evidence="9">
    <location>
        <begin position="347"/>
        <end position="357"/>
    </location>
</feature>
<reference evidence="15" key="1">
    <citation type="journal article" date="2010" name="Nature">
        <title>The Amphimedon queenslandica genome and the evolution of animal complexity.</title>
        <authorList>
            <person name="Srivastava M."/>
            <person name="Simakov O."/>
            <person name="Chapman J."/>
            <person name="Fahey B."/>
            <person name="Gauthier M.E."/>
            <person name="Mitros T."/>
            <person name="Richards G.S."/>
            <person name="Conaco C."/>
            <person name="Dacre M."/>
            <person name="Hellsten U."/>
            <person name="Larroux C."/>
            <person name="Putnam N.H."/>
            <person name="Stanke M."/>
            <person name="Adamska M."/>
            <person name="Darling A."/>
            <person name="Degnan S.M."/>
            <person name="Oakley T.H."/>
            <person name="Plachetzki D.C."/>
            <person name="Zhai Y."/>
            <person name="Adamski M."/>
            <person name="Calcino A."/>
            <person name="Cummins S.F."/>
            <person name="Goodstein D.M."/>
            <person name="Harris C."/>
            <person name="Jackson D.J."/>
            <person name="Leys S.P."/>
            <person name="Shu S."/>
            <person name="Woodcroft B.J."/>
            <person name="Vervoort M."/>
            <person name="Kosik K.S."/>
            <person name="Manning G."/>
            <person name="Degnan B.M."/>
            <person name="Rokhsar D.S."/>
        </authorList>
    </citation>
    <scope>NUCLEOTIDE SEQUENCE [LARGE SCALE GENOMIC DNA]</scope>
</reference>
<dbReference type="EnsemblMetazoa" id="XM_019995486.1">
    <property type="protein sequence ID" value="XP_019851045.1"/>
    <property type="gene ID" value="LOC105312461"/>
</dbReference>
<feature type="region of interest" description="Disordered" evidence="10">
    <location>
        <begin position="435"/>
        <end position="491"/>
    </location>
</feature>
<accession>A0A1X7V1L6</accession>
<evidence type="ECO:0000256" key="11">
    <source>
        <dbReference type="SAM" id="Phobius"/>
    </source>
</evidence>
<dbReference type="SUPFAM" id="SSF56487">
    <property type="entry name" value="SRCR-like"/>
    <property type="match status" value="3"/>
</dbReference>
<dbReference type="Proteomes" id="UP000007879">
    <property type="component" value="Unassembled WGS sequence"/>
</dbReference>
<keyword evidence="3 12" id="KW-0732">Signal</keyword>
<feature type="domain" description="SRCR" evidence="13">
    <location>
        <begin position="28"/>
        <end position="155"/>
    </location>
</feature>
<gene>
    <name evidence="14" type="primary">105312461</name>
</gene>
<evidence type="ECO:0000256" key="5">
    <source>
        <dbReference type="ARBA" id="ARBA00022989"/>
    </source>
</evidence>
<dbReference type="STRING" id="400682.A0A1X7V1L6"/>
<keyword evidence="6 11" id="KW-0472">Membrane</keyword>
<feature type="transmembrane region" description="Helical" evidence="11">
    <location>
        <begin position="394"/>
        <end position="417"/>
    </location>
</feature>
<dbReference type="Pfam" id="PF00530">
    <property type="entry name" value="SRCR"/>
    <property type="match status" value="2"/>
</dbReference>
<feature type="chain" id="PRO_5012440227" description="SRCR domain-containing protein" evidence="12">
    <location>
        <begin position="19"/>
        <end position="516"/>
    </location>
</feature>
<evidence type="ECO:0000256" key="8">
    <source>
        <dbReference type="ARBA" id="ARBA00023180"/>
    </source>
</evidence>
<feature type="domain" description="SRCR" evidence="13">
    <location>
        <begin position="163"/>
        <end position="266"/>
    </location>
</feature>
<keyword evidence="5 11" id="KW-1133">Transmembrane helix</keyword>
<keyword evidence="15" id="KW-1185">Reference proteome</keyword>
<dbReference type="GO" id="GO:0016020">
    <property type="term" value="C:membrane"/>
    <property type="evidence" value="ECO:0007669"/>
    <property type="project" value="UniProtKB-SubCell"/>
</dbReference>
<feature type="disulfide bond" evidence="9">
    <location>
        <begin position="124"/>
        <end position="134"/>
    </location>
</feature>
<evidence type="ECO:0000256" key="6">
    <source>
        <dbReference type="ARBA" id="ARBA00023136"/>
    </source>
</evidence>
<dbReference type="Gene3D" id="3.10.250.10">
    <property type="entry name" value="SRCR-like domain"/>
    <property type="match status" value="3"/>
</dbReference>
<evidence type="ECO:0000259" key="13">
    <source>
        <dbReference type="PROSITE" id="PS50287"/>
    </source>
</evidence>
<evidence type="ECO:0000256" key="3">
    <source>
        <dbReference type="ARBA" id="ARBA00022729"/>
    </source>
</evidence>
<evidence type="ECO:0000256" key="10">
    <source>
        <dbReference type="SAM" id="MobiDB-lite"/>
    </source>
</evidence>
<keyword evidence="8" id="KW-0325">Glycoprotein</keyword>
<evidence type="ECO:0000313" key="14">
    <source>
        <dbReference type="EnsemblMetazoa" id="Aqu2.1.33903_001"/>
    </source>
</evidence>
<evidence type="ECO:0000256" key="2">
    <source>
        <dbReference type="ARBA" id="ARBA00022692"/>
    </source>
</evidence>
<comment type="subcellular location">
    <subcellularLocation>
        <location evidence="1">Membrane</location>
        <topology evidence="1">Single-pass membrane protein</topology>
    </subcellularLocation>
</comment>
<keyword evidence="4" id="KW-0677">Repeat</keyword>
<protein>
    <recommendedName>
        <fullName evidence="13">SRCR domain-containing protein</fullName>
    </recommendedName>
</protein>
<evidence type="ECO:0000256" key="4">
    <source>
        <dbReference type="ARBA" id="ARBA00022737"/>
    </source>
</evidence>
<dbReference type="InterPro" id="IPR001190">
    <property type="entry name" value="SRCR"/>
</dbReference>